<accession>A0A8S1JY32</accession>
<keyword evidence="5" id="KW-1185">Reference proteome</keyword>
<reference evidence="4" key="1">
    <citation type="submission" date="2021-01" db="EMBL/GenBank/DDBJ databases">
        <authorList>
            <consortium name="Genoscope - CEA"/>
            <person name="William W."/>
        </authorList>
    </citation>
    <scope>NUCLEOTIDE SEQUENCE</scope>
</reference>
<comment type="caution">
    <text evidence="4">The sequence shown here is derived from an EMBL/GenBank/DDBJ whole genome shotgun (WGS) entry which is preliminary data.</text>
</comment>
<evidence type="ECO:0000313" key="5">
    <source>
        <dbReference type="Proteomes" id="UP000688137"/>
    </source>
</evidence>
<sequence>MDRKIRKRASSVNTTNPAMKLLEKRRLMFEVHEAYENQLFEFKQQEEDFKTKENEIKQKDEEIQTELLKFCKELQVNETKKKKAISLYQSERAEKEKKIKEIAKLQHDLSQDQQIFENVERKAERLKKYVEYLNSIIKAYPDKYSDLDSITDRYKRLVISHQILKQEHEKMETDCEKMKFIITQYEKEKNHEVLQLNNDIKEYQKLIEEKMIERNQLLSEKEEEENRITEENLNLGRIFMAIDNINQRCLDGYQKIKQDYEDQNKEKDKAMKQIREDKKLLKQSQDEENFDVKCQQASIKLKQIVQNLNDFKKIIEGCKNEIKNKQK</sequence>
<dbReference type="InterPro" id="IPR051147">
    <property type="entry name" value="CFAP_domain-containing"/>
</dbReference>
<dbReference type="InterPro" id="IPR025252">
    <property type="entry name" value="DUF4200"/>
</dbReference>
<feature type="domain" description="DUF4200" evidence="3">
    <location>
        <begin position="21"/>
        <end position="138"/>
    </location>
</feature>
<proteinExistence type="predicted"/>
<evidence type="ECO:0000256" key="2">
    <source>
        <dbReference type="SAM" id="Coils"/>
    </source>
</evidence>
<gene>
    <name evidence="4" type="ORF">PPRIM_AZ9-3.1.T0090212</name>
</gene>
<dbReference type="Pfam" id="PF13863">
    <property type="entry name" value="DUF4200"/>
    <property type="match status" value="1"/>
</dbReference>
<dbReference type="GO" id="GO:0005856">
    <property type="term" value="C:cytoskeleton"/>
    <property type="evidence" value="ECO:0007669"/>
    <property type="project" value="UniProtKB-ARBA"/>
</dbReference>
<dbReference type="EMBL" id="CAJJDM010000006">
    <property type="protein sequence ID" value="CAD8045186.1"/>
    <property type="molecule type" value="Genomic_DNA"/>
</dbReference>
<dbReference type="PANTHER" id="PTHR21683">
    <property type="entry name" value="COILED-COIL DOMAIN-CONTAINING PROTEIN 42 LIKE-2-LIKE-RELATED"/>
    <property type="match status" value="1"/>
</dbReference>
<feature type="coiled-coil region" evidence="2">
    <location>
        <begin position="88"/>
        <end position="122"/>
    </location>
</feature>
<dbReference type="Proteomes" id="UP000688137">
    <property type="component" value="Unassembled WGS sequence"/>
</dbReference>
<dbReference type="OMA" id="NINQRCL"/>
<feature type="coiled-coil region" evidence="2">
    <location>
        <begin position="186"/>
        <end position="321"/>
    </location>
</feature>
<evidence type="ECO:0000259" key="3">
    <source>
        <dbReference type="Pfam" id="PF13863"/>
    </source>
</evidence>
<keyword evidence="1 2" id="KW-0175">Coiled coil</keyword>
<dbReference type="PANTHER" id="PTHR21683:SF2">
    <property type="entry name" value="COILED-COIL DOMAIN-CONTAINING PROTEIN 42 LIKE-2-LIKE"/>
    <property type="match status" value="1"/>
</dbReference>
<evidence type="ECO:0000313" key="4">
    <source>
        <dbReference type="EMBL" id="CAD8045186.1"/>
    </source>
</evidence>
<dbReference type="AlphaFoldDB" id="A0A8S1JY32"/>
<evidence type="ECO:0000256" key="1">
    <source>
        <dbReference type="ARBA" id="ARBA00023054"/>
    </source>
</evidence>
<name>A0A8S1JY32_PARPR</name>
<protein>
    <recommendedName>
        <fullName evidence="3">DUF4200 domain-containing protein</fullName>
    </recommendedName>
</protein>
<organism evidence="4 5">
    <name type="scientific">Paramecium primaurelia</name>
    <dbReference type="NCBI Taxonomy" id="5886"/>
    <lineage>
        <taxon>Eukaryota</taxon>
        <taxon>Sar</taxon>
        <taxon>Alveolata</taxon>
        <taxon>Ciliophora</taxon>
        <taxon>Intramacronucleata</taxon>
        <taxon>Oligohymenophorea</taxon>
        <taxon>Peniculida</taxon>
        <taxon>Parameciidae</taxon>
        <taxon>Paramecium</taxon>
    </lineage>
</organism>